<feature type="region of interest" description="Disordered" evidence="1">
    <location>
        <begin position="374"/>
        <end position="401"/>
    </location>
</feature>
<organism evidence="2 3">
    <name type="scientific">Yinghuangia aomiensis</name>
    <dbReference type="NCBI Taxonomy" id="676205"/>
    <lineage>
        <taxon>Bacteria</taxon>
        <taxon>Bacillati</taxon>
        <taxon>Actinomycetota</taxon>
        <taxon>Actinomycetes</taxon>
        <taxon>Kitasatosporales</taxon>
        <taxon>Streptomycetaceae</taxon>
        <taxon>Yinghuangia</taxon>
    </lineage>
</organism>
<protein>
    <submittedName>
        <fullName evidence="2">Uncharacterized protein</fullName>
    </submittedName>
</protein>
<feature type="compositionally biased region" description="Basic and acidic residues" evidence="1">
    <location>
        <begin position="385"/>
        <end position="401"/>
    </location>
</feature>
<comment type="caution">
    <text evidence="2">The sequence shown here is derived from an EMBL/GenBank/DDBJ whole genome shotgun (WGS) entry which is preliminary data.</text>
</comment>
<accession>A0ABP9HN51</accession>
<dbReference type="RefSeq" id="WP_345677539.1">
    <property type="nucleotide sequence ID" value="NZ_BAABHS010000016.1"/>
</dbReference>
<evidence type="ECO:0000256" key="1">
    <source>
        <dbReference type="SAM" id="MobiDB-lite"/>
    </source>
</evidence>
<evidence type="ECO:0000313" key="3">
    <source>
        <dbReference type="Proteomes" id="UP001500466"/>
    </source>
</evidence>
<name>A0ABP9HN51_9ACTN</name>
<dbReference type="EMBL" id="BAABHS010000016">
    <property type="protein sequence ID" value="GAA4974435.1"/>
    <property type="molecule type" value="Genomic_DNA"/>
</dbReference>
<gene>
    <name evidence="2" type="ORF">GCM10023205_46360</name>
</gene>
<reference evidence="3" key="1">
    <citation type="journal article" date="2019" name="Int. J. Syst. Evol. Microbiol.">
        <title>The Global Catalogue of Microorganisms (GCM) 10K type strain sequencing project: providing services to taxonomists for standard genome sequencing and annotation.</title>
        <authorList>
            <consortium name="The Broad Institute Genomics Platform"/>
            <consortium name="The Broad Institute Genome Sequencing Center for Infectious Disease"/>
            <person name="Wu L."/>
            <person name="Ma J."/>
        </authorList>
    </citation>
    <scope>NUCLEOTIDE SEQUENCE [LARGE SCALE GENOMIC DNA]</scope>
    <source>
        <strain evidence="3">JCM 17986</strain>
    </source>
</reference>
<dbReference type="Proteomes" id="UP001500466">
    <property type="component" value="Unassembled WGS sequence"/>
</dbReference>
<keyword evidence="3" id="KW-1185">Reference proteome</keyword>
<proteinExistence type="predicted"/>
<evidence type="ECO:0000313" key="2">
    <source>
        <dbReference type="EMBL" id="GAA4974435.1"/>
    </source>
</evidence>
<sequence length="401" mass="43969">MGEALGLVPRQVRLAARAGLLDQHEDGSFDADCVARAAADQRRFLDALHREEPLSAAKAAQRLHISRARFARVARTAELPVVERQWLRRNGADVAVCYYRTADVDALLPHVVADIELRAAAAAVARSQAAAKAARTRAYNRERAQEARQLLSVRRPGADGDPVETVLWAVALGTAAGYLPPRLRRFRDDTRAAALADLVGQARLRPGELTALAQDAVSPALRVLPQLAAPGEVASRLGVPALRLAWHVPAVHGYVARSTLDELASEPPAWLVQLRGDLELERVSAMWSREQERVWEAARGRADAVLRDAERVVARVPDEAVAELFGLDLSVVEALRPRSGGWTAGYVARLLATRPAWLADDRTAWAEAERRAASARRRAAARQARGQEQRRDSRRKNDHDA</sequence>